<dbReference type="AlphaFoldDB" id="A0A2Z6AZ10"/>
<gene>
    <name evidence="1" type="ORF">DFE_1689</name>
</gene>
<name>A0A2Z6AZ10_9BACT</name>
<dbReference type="KEGG" id="dfl:DFE_1689"/>
<evidence type="ECO:0000313" key="1">
    <source>
        <dbReference type="EMBL" id="BBD08415.1"/>
    </source>
</evidence>
<evidence type="ECO:0000313" key="2">
    <source>
        <dbReference type="Proteomes" id="UP000269883"/>
    </source>
</evidence>
<organism evidence="1 2">
    <name type="scientific">Desulfovibrio ferrophilus</name>
    <dbReference type="NCBI Taxonomy" id="241368"/>
    <lineage>
        <taxon>Bacteria</taxon>
        <taxon>Pseudomonadati</taxon>
        <taxon>Thermodesulfobacteriota</taxon>
        <taxon>Desulfovibrionia</taxon>
        <taxon>Desulfovibrionales</taxon>
        <taxon>Desulfovibrionaceae</taxon>
        <taxon>Desulfovibrio</taxon>
    </lineage>
</organism>
<sequence>MLDRPKETLIRAGELFMYTVWIQCQMSDLVILRNNPDKIKAFISTPERVPNELHLKRAAYWEKLFKNVMGEFFDLFEDDITKDEKKLIEYIHATRNAIAHSHVSLGRDYHLYRPAGGKKKEEEIKRVMNLQSIKDKSDPMMVLLPWYDDEKYLYFFKVMKFIDEITFERLSSLIGVPHSRIR</sequence>
<keyword evidence="2" id="KW-1185">Reference proteome</keyword>
<reference evidence="1 2" key="1">
    <citation type="journal article" date="2018" name="Sci. Adv.">
        <title>Multi-heme cytochromes provide a pathway for survival in energy-limited environments.</title>
        <authorList>
            <person name="Deng X."/>
            <person name="Dohmae N."/>
            <person name="Nealson K.H."/>
            <person name="Hashimoto K."/>
            <person name="Okamoto A."/>
        </authorList>
    </citation>
    <scope>NUCLEOTIDE SEQUENCE [LARGE SCALE GENOMIC DNA]</scope>
    <source>
        <strain evidence="1 2">IS5</strain>
    </source>
</reference>
<proteinExistence type="predicted"/>
<accession>A0A2Z6AZ10</accession>
<dbReference type="OrthoDB" id="7065812at2"/>
<dbReference type="RefSeq" id="WP_126378486.1">
    <property type="nucleotide sequence ID" value="NZ_AP017378.1"/>
</dbReference>
<dbReference type="EMBL" id="AP017378">
    <property type="protein sequence ID" value="BBD08415.1"/>
    <property type="molecule type" value="Genomic_DNA"/>
</dbReference>
<protein>
    <submittedName>
        <fullName evidence="1">Uncharacterized protein</fullName>
    </submittedName>
</protein>
<dbReference type="Proteomes" id="UP000269883">
    <property type="component" value="Chromosome"/>
</dbReference>